<accession>A0ABR6RQY7</accession>
<dbReference type="EMBL" id="JABBJF010000004">
    <property type="protein sequence ID" value="MBC1185534.1"/>
    <property type="molecule type" value="Genomic_DNA"/>
</dbReference>
<organism evidence="2 3">
    <name type="scientific">Kluyvera sichuanensis</name>
    <dbReference type="NCBI Taxonomy" id="2725494"/>
    <lineage>
        <taxon>Bacteria</taxon>
        <taxon>Pseudomonadati</taxon>
        <taxon>Pseudomonadota</taxon>
        <taxon>Gammaproteobacteria</taxon>
        <taxon>Enterobacterales</taxon>
        <taxon>Enterobacteriaceae</taxon>
        <taxon>Kluyvera</taxon>
    </lineage>
</organism>
<comment type="caution">
    <text evidence="2">The sequence shown here is derived from an EMBL/GenBank/DDBJ whole genome shotgun (WGS) entry which is preliminary data.</text>
</comment>
<evidence type="ECO:0008006" key="4">
    <source>
        <dbReference type="Google" id="ProtNLM"/>
    </source>
</evidence>
<feature type="region of interest" description="Disordered" evidence="1">
    <location>
        <begin position="189"/>
        <end position="216"/>
    </location>
</feature>
<reference evidence="2 3" key="1">
    <citation type="submission" date="2020-04" db="EMBL/GenBank/DDBJ databases">
        <title>The draft genome of Kluyvera sichuanensis strain SCKS090646.</title>
        <authorList>
            <person name="Wei L."/>
            <person name="Liu L."/>
            <person name="Feng Y."/>
            <person name="Zong Z."/>
        </authorList>
    </citation>
    <scope>NUCLEOTIDE SEQUENCE [LARGE SCALE GENOMIC DNA]</scope>
    <source>
        <strain evidence="2 3">090646</strain>
    </source>
</reference>
<sequence length="308" mass="35138">MANNAEKRKVNHEANLAAARKAKEITPLCLIARKRFARVVKVMPHIGFEIPGYEQLPVGELKALLIHKCEQRNGRPTRHTQQRPGYHNHHVIPCHRFPLKREDPAAHVPENLLWVTVPQHQVLHLLDWVVEPRNDSCIATVKRWAWKADGTRKPANTREKFAPGEVAELTGIPDKPRGKTKDRAYQAKLEQRAAKKESREAKKSESARKRELKKTDLPGYMIERAMESISRPKYSKPLGTPSHLAGVRVSDFVYRVYLSINARLNMGEFRALSEDERRATRRECISRLLKNPPADPHAKGDKSPQNAA</sequence>
<evidence type="ECO:0000313" key="2">
    <source>
        <dbReference type="EMBL" id="MBC1185534.1"/>
    </source>
</evidence>
<evidence type="ECO:0000256" key="1">
    <source>
        <dbReference type="SAM" id="MobiDB-lite"/>
    </source>
</evidence>
<name>A0ABR6RQY7_9ENTR</name>
<protein>
    <recommendedName>
        <fullName evidence="4">HNH endonuclease</fullName>
    </recommendedName>
</protein>
<keyword evidence="3" id="KW-1185">Reference proteome</keyword>
<proteinExistence type="predicted"/>
<feature type="region of interest" description="Disordered" evidence="1">
    <location>
        <begin position="283"/>
        <end position="308"/>
    </location>
</feature>
<dbReference type="RefSeq" id="WP_185667272.1">
    <property type="nucleotide sequence ID" value="NZ_JABBJF010000004.1"/>
</dbReference>
<dbReference type="Proteomes" id="UP000607331">
    <property type="component" value="Unassembled WGS sequence"/>
</dbReference>
<gene>
    <name evidence="2" type="ORF">HII27_07355</name>
</gene>
<evidence type="ECO:0000313" key="3">
    <source>
        <dbReference type="Proteomes" id="UP000607331"/>
    </source>
</evidence>